<evidence type="ECO:0000313" key="1">
    <source>
        <dbReference type="EMBL" id="MFD0861856.1"/>
    </source>
</evidence>
<proteinExistence type="predicted"/>
<gene>
    <name evidence="1" type="ORF">ACFQ1M_06530</name>
</gene>
<dbReference type="Proteomes" id="UP001596978">
    <property type="component" value="Unassembled WGS sequence"/>
</dbReference>
<comment type="caution">
    <text evidence="1">The sequence shown here is derived from an EMBL/GenBank/DDBJ whole genome shotgun (WGS) entry which is preliminary data.</text>
</comment>
<dbReference type="EMBL" id="JBHTJH010000004">
    <property type="protein sequence ID" value="MFD0861856.1"/>
    <property type="molecule type" value="Genomic_DNA"/>
</dbReference>
<dbReference type="RefSeq" id="WP_386405664.1">
    <property type="nucleotide sequence ID" value="NZ_JBHTJH010000004.1"/>
</dbReference>
<reference evidence="2" key="1">
    <citation type="journal article" date="2019" name="Int. J. Syst. Evol. Microbiol.">
        <title>The Global Catalogue of Microorganisms (GCM) 10K type strain sequencing project: providing services to taxonomists for standard genome sequencing and annotation.</title>
        <authorList>
            <consortium name="The Broad Institute Genomics Platform"/>
            <consortium name="The Broad Institute Genome Sequencing Center for Infectious Disease"/>
            <person name="Wu L."/>
            <person name="Ma J."/>
        </authorList>
    </citation>
    <scope>NUCLEOTIDE SEQUENCE [LARGE SCALE GENOMIC DNA]</scope>
    <source>
        <strain evidence="2">CCUG 62952</strain>
    </source>
</reference>
<protein>
    <submittedName>
        <fullName evidence="1">Uncharacterized protein</fullName>
    </submittedName>
</protein>
<name>A0ABW3CYV5_9FLAO</name>
<accession>A0ABW3CYV5</accession>
<sequence length="149" mass="17086">MAISKLTAGDYIGYTLGGSKPTMYFENGHYTQVHDYADNVGWHSSGERHHYGNIGIVGQSILSHIFEMRDSEVQKEELNHFITKFKAGNYRSDAPEARLFECFIKAGAFYMHESRSRLIRKDDVGHDRRFDLAYIEDLLSNGRIAANEY</sequence>
<organism evidence="1 2">
    <name type="scientific">Sungkyunkwania multivorans</name>
    <dbReference type="NCBI Taxonomy" id="1173618"/>
    <lineage>
        <taxon>Bacteria</taxon>
        <taxon>Pseudomonadati</taxon>
        <taxon>Bacteroidota</taxon>
        <taxon>Flavobacteriia</taxon>
        <taxon>Flavobacteriales</taxon>
        <taxon>Flavobacteriaceae</taxon>
        <taxon>Sungkyunkwania</taxon>
    </lineage>
</organism>
<keyword evidence="2" id="KW-1185">Reference proteome</keyword>
<evidence type="ECO:0000313" key="2">
    <source>
        <dbReference type="Proteomes" id="UP001596978"/>
    </source>
</evidence>